<gene>
    <name evidence="1" type="ORF">BpHYR1_013160</name>
</gene>
<evidence type="ECO:0000313" key="1">
    <source>
        <dbReference type="EMBL" id="RNA25906.1"/>
    </source>
</evidence>
<dbReference type="Proteomes" id="UP000276133">
    <property type="component" value="Unassembled WGS sequence"/>
</dbReference>
<proteinExistence type="predicted"/>
<protein>
    <submittedName>
        <fullName evidence="1">Uncharacterized protein</fullName>
    </submittedName>
</protein>
<comment type="caution">
    <text evidence="1">The sequence shown here is derived from an EMBL/GenBank/DDBJ whole genome shotgun (WGS) entry which is preliminary data.</text>
</comment>
<sequence>MRHQDSILNTDAALKYHKSACVPFRTISASMSTSVSRLVSHRISLKVIASGTALWTTSAT</sequence>
<dbReference type="EMBL" id="REGN01002841">
    <property type="protein sequence ID" value="RNA25906.1"/>
    <property type="molecule type" value="Genomic_DNA"/>
</dbReference>
<evidence type="ECO:0000313" key="2">
    <source>
        <dbReference type="Proteomes" id="UP000276133"/>
    </source>
</evidence>
<dbReference type="AlphaFoldDB" id="A0A3M7RQR8"/>
<keyword evidence="2" id="KW-1185">Reference proteome</keyword>
<reference evidence="1 2" key="1">
    <citation type="journal article" date="2018" name="Sci. Rep.">
        <title>Genomic signatures of local adaptation to the degree of environmental predictability in rotifers.</title>
        <authorList>
            <person name="Franch-Gras L."/>
            <person name="Hahn C."/>
            <person name="Garcia-Roger E.M."/>
            <person name="Carmona M.J."/>
            <person name="Serra M."/>
            <person name="Gomez A."/>
        </authorList>
    </citation>
    <scope>NUCLEOTIDE SEQUENCE [LARGE SCALE GENOMIC DNA]</scope>
    <source>
        <strain evidence="1">HYR1</strain>
    </source>
</reference>
<organism evidence="1 2">
    <name type="scientific">Brachionus plicatilis</name>
    <name type="common">Marine rotifer</name>
    <name type="synonym">Brachionus muelleri</name>
    <dbReference type="NCBI Taxonomy" id="10195"/>
    <lineage>
        <taxon>Eukaryota</taxon>
        <taxon>Metazoa</taxon>
        <taxon>Spiralia</taxon>
        <taxon>Gnathifera</taxon>
        <taxon>Rotifera</taxon>
        <taxon>Eurotatoria</taxon>
        <taxon>Monogononta</taxon>
        <taxon>Pseudotrocha</taxon>
        <taxon>Ploima</taxon>
        <taxon>Brachionidae</taxon>
        <taxon>Brachionus</taxon>
    </lineage>
</organism>
<accession>A0A3M7RQR8</accession>
<name>A0A3M7RQR8_BRAPC</name>